<dbReference type="PANTHER" id="PTHR23416:SF23">
    <property type="entry name" value="ACETYLTRANSFERASE C18B11.09C-RELATED"/>
    <property type="match status" value="1"/>
</dbReference>
<reference evidence="3 6" key="3">
    <citation type="submission" date="2020-08" db="EMBL/GenBank/DDBJ databases">
        <title>Genomic Encyclopedia of Type Strains, Phase IV (KMG-IV): sequencing the most valuable type-strain genomes for metagenomic binning, comparative biology and taxonomic classification.</title>
        <authorList>
            <person name="Goeker M."/>
        </authorList>
    </citation>
    <scope>NUCLEOTIDE SEQUENCE [LARGE SCALE GENOMIC DNA]</scope>
    <source>
        <strain evidence="3 6">DSM 100995</strain>
    </source>
</reference>
<dbReference type="NCBIfam" id="NF007797">
    <property type="entry name" value="PRK10502.1"/>
    <property type="match status" value="1"/>
</dbReference>
<dbReference type="EC" id="2.3.1.-" evidence="3"/>
<reference evidence="4" key="2">
    <citation type="submission" date="2019-03" db="EMBL/GenBank/DDBJ databases">
        <authorList>
            <person name="Yan Y.-Q."/>
            <person name="Du Z.-J."/>
        </authorList>
    </citation>
    <scope>NUCLEOTIDE SEQUENCE</scope>
    <source>
        <strain evidence="4">PP-F2FG21</strain>
    </source>
</reference>
<dbReference type="AlphaFoldDB" id="A0A4Y8AI22"/>
<dbReference type="PANTHER" id="PTHR23416">
    <property type="entry name" value="SIALIC ACID SYNTHASE-RELATED"/>
    <property type="match status" value="1"/>
</dbReference>
<keyword evidence="6" id="KW-1185">Reference proteome</keyword>
<reference evidence="4 5" key="1">
    <citation type="journal article" date="2016" name="Int. J. Syst. Evol. Microbiol.">
        <title>Proposal of Mucilaginibacter phyllosphaerae sp. nov. isolated from the phyllosphere of Galium album.</title>
        <authorList>
            <person name="Aydogan E.L."/>
            <person name="Busse H.J."/>
            <person name="Moser G."/>
            <person name="Muller C."/>
            <person name="Kampfer P."/>
            <person name="Glaeser S.P."/>
        </authorList>
    </citation>
    <scope>NUCLEOTIDE SEQUENCE [LARGE SCALE GENOMIC DNA]</scope>
    <source>
        <strain evidence="4 5">PP-F2FG21</strain>
    </source>
</reference>
<dbReference type="InterPro" id="IPR051159">
    <property type="entry name" value="Hexapeptide_acetyltransf"/>
</dbReference>
<dbReference type="InterPro" id="IPR011004">
    <property type="entry name" value="Trimer_LpxA-like_sf"/>
</dbReference>
<sequence>MPQTNLSAYNNSAYSPGGNALKRVLWYYINAVFFKSYWLPVNGVKIFLLRLFGAQIGKGVVIKPGVNIKYAWNLQIGNNTWIGERVWIDNLVKVVIGGNACISQGAMLQTGSHNYKKAAFDLITGQIILEDGVWIGCGAIINQGITAASHAVLASGSVASKNLKPFTIYQGNPAVAVRARVIE</sequence>
<dbReference type="GO" id="GO:0005829">
    <property type="term" value="C:cytosol"/>
    <property type="evidence" value="ECO:0007669"/>
    <property type="project" value="TreeGrafter"/>
</dbReference>
<dbReference type="EMBL" id="JACIEG010000002">
    <property type="protein sequence ID" value="MBB3968569.1"/>
    <property type="molecule type" value="Genomic_DNA"/>
</dbReference>
<dbReference type="OrthoDB" id="9814490at2"/>
<evidence type="ECO:0000256" key="2">
    <source>
        <dbReference type="ARBA" id="ARBA00022679"/>
    </source>
</evidence>
<dbReference type="CDD" id="cd05825">
    <property type="entry name" value="LbH_wcaF_like"/>
    <property type="match status" value="1"/>
</dbReference>
<organism evidence="4 5">
    <name type="scientific">Mucilaginibacter phyllosphaerae</name>
    <dbReference type="NCBI Taxonomy" id="1812349"/>
    <lineage>
        <taxon>Bacteria</taxon>
        <taxon>Pseudomonadati</taxon>
        <taxon>Bacteroidota</taxon>
        <taxon>Sphingobacteriia</taxon>
        <taxon>Sphingobacteriales</taxon>
        <taxon>Sphingobacteriaceae</taxon>
        <taxon>Mucilaginibacter</taxon>
    </lineage>
</organism>
<keyword evidence="3" id="KW-0012">Acyltransferase</keyword>
<evidence type="ECO:0000256" key="1">
    <source>
        <dbReference type="ARBA" id="ARBA00007274"/>
    </source>
</evidence>
<dbReference type="EMBL" id="SNQG01000002">
    <property type="protein sequence ID" value="TEW67791.1"/>
    <property type="molecule type" value="Genomic_DNA"/>
</dbReference>
<evidence type="ECO:0000313" key="5">
    <source>
        <dbReference type="Proteomes" id="UP000297248"/>
    </source>
</evidence>
<protein>
    <submittedName>
        <fullName evidence="4">Colanic acid biosynthesis acetyltransferase WcaF</fullName>
        <ecNumber evidence="3">2.3.1.-</ecNumber>
    </submittedName>
</protein>
<evidence type="ECO:0000313" key="4">
    <source>
        <dbReference type="EMBL" id="TEW67791.1"/>
    </source>
</evidence>
<evidence type="ECO:0000313" key="3">
    <source>
        <dbReference type="EMBL" id="MBB3968569.1"/>
    </source>
</evidence>
<dbReference type="Proteomes" id="UP000583101">
    <property type="component" value="Unassembled WGS sequence"/>
</dbReference>
<dbReference type="Gene3D" id="2.160.10.10">
    <property type="entry name" value="Hexapeptide repeat proteins"/>
    <property type="match status" value="1"/>
</dbReference>
<dbReference type="SUPFAM" id="SSF51161">
    <property type="entry name" value="Trimeric LpxA-like enzymes"/>
    <property type="match status" value="1"/>
</dbReference>
<name>A0A4Y8AI22_9SPHI</name>
<comment type="similarity">
    <text evidence="1">Belongs to the transferase hexapeptide repeat family.</text>
</comment>
<evidence type="ECO:0000313" key="6">
    <source>
        <dbReference type="Proteomes" id="UP000583101"/>
    </source>
</evidence>
<proteinExistence type="inferred from homology"/>
<keyword evidence="2 4" id="KW-0808">Transferase</keyword>
<accession>A0A4Y8AI22</accession>
<dbReference type="GO" id="GO:0008374">
    <property type="term" value="F:O-acyltransferase activity"/>
    <property type="evidence" value="ECO:0007669"/>
    <property type="project" value="TreeGrafter"/>
</dbReference>
<dbReference type="Proteomes" id="UP000297248">
    <property type="component" value="Unassembled WGS sequence"/>
</dbReference>
<dbReference type="RefSeq" id="WP_134335826.1">
    <property type="nucleotide sequence ID" value="NZ_BMCZ01000004.1"/>
</dbReference>
<comment type="caution">
    <text evidence="4">The sequence shown here is derived from an EMBL/GenBank/DDBJ whole genome shotgun (WGS) entry which is preliminary data.</text>
</comment>
<gene>
    <name evidence="4" type="primary">wcaF</name>
    <name evidence="4" type="ORF">E2R65_07325</name>
    <name evidence="3" type="ORF">GGR35_001161</name>
</gene>